<dbReference type="InterPro" id="IPR050863">
    <property type="entry name" value="CenT-Element_Derived"/>
</dbReference>
<evidence type="ECO:0000313" key="6">
    <source>
        <dbReference type="EMBL" id="KAE9276598.1"/>
    </source>
</evidence>
<dbReference type="Pfam" id="PF18107">
    <property type="entry name" value="HTH_ABP1_N"/>
    <property type="match status" value="1"/>
</dbReference>
<dbReference type="EMBL" id="QXFV01004708">
    <property type="protein sequence ID" value="KAE8968200.1"/>
    <property type="molecule type" value="Genomic_DNA"/>
</dbReference>
<keyword evidence="8" id="KW-1185">Reference proteome</keyword>
<dbReference type="InterPro" id="IPR004875">
    <property type="entry name" value="DDE_SF_endonuclease_dom"/>
</dbReference>
<protein>
    <recommendedName>
        <fullName evidence="3">HTH CENPB-type domain-containing protein</fullName>
    </recommendedName>
</protein>
<dbReference type="Proteomes" id="UP000429607">
    <property type="component" value="Unassembled WGS sequence"/>
</dbReference>
<accession>A0A6A3HHK4</accession>
<organism evidence="4 9">
    <name type="scientific">Phytophthora rubi</name>
    <dbReference type="NCBI Taxonomy" id="129364"/>
    <lineage>
        <taxon>Eukaryota</taxon>
        <taxon>Sar</taxon>
        <taxon>Stramenopiles</taxon>
        <taxon>Oomycota</taxon>
        <taxon>Peronosporomycetes</taxon>
        <taxon>Peronosporales</taxon>
        <taxon>Peronosporaceae</taxon>
        <taxon>Phytophthora</taxon>
    </lineage>
</organism>
<dbReference type="EMBL" id="QXFT01004660">
    <property type="protein sequence ID" value="KAE9276598.1"/>
    <property type="molecule type" value="Genomic_DNA"/>
</dbReference>
<dbReference type="InterPro" id="IPR036397">
    <property type="entry name" value="RNaseH_sf"/>
</dbReference>
<evidence type="ECO:0000259" key="3">
    <source>
        <dbReference type="PROSITE" id="PS51253"/>
    </source>
</evidence>
<reference evidence="7 9" key="1">
    <citation type="submission" date="2018-09" db="EMBL/GenBank/DDBJ databases">
        <title>Genomic investigation of the strawberry pathogen Phytophthora fragariae indicates pathogenicity is determined by transcriptional variation in three key races.</title>
        <authorList>
            <person name="Adams T.M."/>
            <person name="Armitage A.D."/>
            <person name="Sobczyk M.K."/>
            <person name="Bates H.J."/>
            <person name="Dunwell J.M."/>
            <person name="Nellist C.F."/>
            <person name="Harrison R.J."/>
        </authorList>
    </citation>
    <scope>NUCLEOTIDE SEQUENCE [LARGE SCALE GENOMIC DNA]</scope>
    <source>
        <strain evidence="5 7">SCRP249</strain>
        <strain evidence="4 9">SCRP324</strain>
        <strain evidence="6 8">SCRP333</strain>
    </source>
</reference>
<evidence type="ECO:0000313" key="8">
    <source>
        <dbReference type="Proteomes" id="UP000434957"/>
    </source>
</evidence>
<evidence type="ECO:0000313" key="4">
    <source>
        <dbReference type="EMBL" id="KAE8967968.1"/>
    </source>
</evidence>
<evidence type="ECO:0000313" key="7">
    <source>
        <dbReference type="Proteomes" id="UP000429607"/>
    </source>
</evidence>
<dbReference type="Pfam" id="PF03184">
    <property type="entry name" value="DDE_1"/>
    <property type="match status" value="1"/>
</dbReference>
<evidence type="ECO:0000256" key="1">
    <source>
        <dbReference type="ARBA" id="ARBA00023125"/>
    </source>
</evidence>
<dbReference type="Pfam" id="PF03221">
    <property type="entry name" value="HTH_Tnp_Tc5"/>
    <property type="match status" value="1"/>
</dbReference>
<evidence type="ECO:0000313" key="9">
    <source>
        <dbReference type="Proteomes" id="UP000435112"/>
    </source>
</evidence>
<feature type="domain" description="HTH CENPB-type" evidence="3">
    <location>
        <begin position="62"/>
        <end position="128"/>
    </location>
</feature>
<keyword evidence="1" id="KW-0238">DNA-binding</keyword>
<dbReference type="Gene3D" id="3.30.420.10">
    <property type="entry name" value="Ribonuclease H-like superfamily/Ribonuclease H"/>
    <property type="match status" value="1"/>
</dbReference>
<dbReference type="InterPro" id="IPR041188">
    <property type="entry name" value="HTH_ABP1_N"/>
</dbReference>
<dbReference type="Proteomes" id="UP000434957">
    <property type="component" value="Unassembled WGS sequence"/>
</dbReference>
<dbReference type="Proteomes" id="UP000435112">
    <property type="component" value="Unassembled WGS sequence"/>
</dbReference>
<dbReference type="Gene3D" id="1.10.10.60">
    <property type="entry name" value="Homeodomain-like"/>
    <property type="match status" value="1"/>
</dbReference>
<dbReference type="EMBL" id="QXFU01004600">
    <property type="protein sequence ID" value="KAE8967968.1"/>
    <property type="molecule type" value="Genomic_DNA"/>
</dbReference>
<evidence type="ECO:0000313" key="5">
    <source>
        <dbReference type="EMBL" id="KAE8968200.1"/>
    </source>
</evidence>
<dbReference type="InterPro" id="IPR006600">
    <property type="entry name" value="HTH_CenpB_DNA-bd_dom"/>
</dbReference>
<dbReference type="PANTHER" id="PTHR19303:SF73">
    <property type="entry name" value="PROTEIN PDC2"/>
    <property type="match status" value="1"/>
</dbReference>
<feature type="region of interest" description="Disordered" evidence="2">
    <location>
        <begin position="393"/>
        <end position="421"/>
    </location>
</feature>
<evidence type="ECO:0000256" key="2">
    <source>
        <dbReference type="SAM" id="MobiDB-lite"/>
    </source>
</evidence>
<sequence length="472" mass="53341">MPRRTHLSVAQKAELRLYYRAHPDLTHEDIIRWAQLRFSVLLGRSTVGSILRAPQDSSLNPDAKRNQEGRFPQMERELYQFVLNSPDLGDLSDLVLCTKANELLRGHQSVTKSWVFRFKQRHAFAALKNLRKLIDDYEPRDVFNLDETGLFYQMPPRKLQVGKTKRAKHLTIGLCCNMDGSEKLEPVVIHSDQNGVEGTQIPVRLYANPQAWMTGGNFTDWLQAFNALMKDRHVLLLVDNAPCHGTTEVQLSNVRVYFLPPNTPDYLQPMRAGIIQQFKIHVKALGVQWILDHQRSIGGNSGNIEAKMGLLAAVKNIVQSWQHVSPDMIRNCWAHTGIVSGDTVVLLQQQNVPKFPIDTSILDRIIAMVEPNESMTGLEYISAEENVPEWVPFSEELPPAPRSRRATHRLQDDGDMEDKDNDLTEVKSLSHGDALAAAIQLSAYAFANGIDAPDLQRVIEFARARCRGNSNM</sequence>
<name>A0A6A3HHK4_9STRA</name>
<dbReference type="GO" id="GO:0003677">
    <property type="term" value="F:DNA binding"/>
    <property type="evidence" value="ECO:0007669"/>
    <property type="project" value="UniProtKB-KW"/>
</dbReference>
<dbReference type="OrthoDB" id="90276at2759"/>
<dbReference type="PROSITE" id="PS51253">
    <property type="entry name" value="HTH_CENPB"/>
    <property type="match status" value="1"/>
</dbReference>
<comment type="caution">
    <text evidence="4">The sequence shown here is derived from an EMBL/GenBank/DDBJ whole genome shotgun (WGS) entry which is preliminary data.</text>
</comment>
<dbReference type="GO" id="GO:0005634">
    <property type="term" value="C:nucleus"/>
    <property type="evidence" value="ECO:0007669"/>
    <property type="project" value="TreeGrafter"/>
</dbReference>
<gene>
    <name evidence="5" type="ORF">PR001_g27864</name>
    <name evidence="4" type="ORF">PR002_g27894</name>
    <name evidence="6" type="ORF">PR003_g29019</name>
</gene>
<dbReference type="PANTHER" id="PTHR19303">
    <property type="entry name" value="TRANSPOSON"/>
    <property type="match status" value="1"/>
</dbReference>
<proteinExistence type="predicted"/>
<dbReference type="AlphaFoldDB" id="A0A6A3HHK4"/>